<evidence type="ECO:0000256" key="1">
    <source>
        <dbReference type="SAM" id="Phobius"/>
    </source>
</evidence>
<comment type="caution">
    <text evidence="2">The sequence shown here is derived from an EMBL/GenBank/DDBJ whole genome shotgun (WGS) entry which is preliminary data.</text>
</comment>
<sequence length="62" mass="6764">MAAEKQIEAHSTLSKIVLYATVISGFVAAYLMYRRGESMFSIARKTVTNPVGSLVSEVKNVV</sequence>
<protein>
    <submittedName>
        <fullName evidence="2">Uncharacterized protein</fullName>
    </submittedName>
</protein>
<name>A0A7W8JBI2_9BACT</name>
<dbReference type="EMBL" id="JACHDZ010000011">
    <property type="protein sequence ID" value="MBB5346238.1"/>
    <property type="molecule type" value="Genomic_DNA"/>
</dbReference>
<keyword evidence="1" id="KW-0812">Transmembrane</keyword>
<keyword evidence="1" id="KW-0472">Membrane</keyword>
<evidence type="ECO:0000313" key="3">
    <source>
        <dbReference type="Proteomes" id="UP000569092"/>
    </source>
</evidence>
<feature type="transmembrane region" description="Helical" evidence="1">
    <location>
        <begin position="16"/>
        <end position="33"/>
    </location>
</feature>
<gene>
    <name evidence="2" type="ORF">HDF10_004248</name>
</gene>
<accession>A0A7W8JBI2</accession>
<dbReference type="Proteomes" id="UP000569092">
    <property type="component" value="Unassembled WGS sequence"/>
</dbReference>
<keyword evidence="1" id="KW-1133">Transmembrane helix</keyword>
<organism evidence="2 3">
    <name type="scientific">Tunturiibacter lichenicola</name>
    <dbReference type="NCBI Taxonomy" id="2051959"/>
    <lineage>
        <taxon>Bacteria</taxon>
        <taxon>Pseudomonadati</taxon>
        <taxon>Acidobacteriota</taxon>
        <taxon>Terriglobia</taxon>
        <taxon>Terriglobales</taxon>
        <taxon>Acidobacteriaceae</taxon>
        <taxon>Tunturiibacter</taxon>
    </lineage>
</organism>
<dbReference type="AlphaFoldDB" id="A0A7W8JBI2"/>
<proteinExistence type="predicted"/>
<evidence type="ECO:0000313" key="2">
    <source>
        <dbReference type="EMBL" id="MBB5346238.1"/>
    </source>
</evidence>
<reference evidence="2 3" key="1">
    <citation type="submission" date="2020-08" db="EMBL/GenBank/DDBJ databases">
        <title>Genomic Encyclopedia of Type Strains, Phase IV (KMG-V): Genome sequencing to study the core and pangenomes of soil and plant-associated prokaryotes.</title>
        <authorList>
            <person name="Whitman W."/>
        </authorList>
    </citation>
    <scope>NUCLEOTIDE SEQUENCE [LARGE SCALE GENOMIC DNA]</scope>
    <source>
        <strain evidence="2 3">M8US30</strain>
    </source>
</reference>